<evidence type="ECO:0000313" key="2">
    <source>
        <dbReference type="Proteomes" id="UP001060215"/>
    </source>
</evidence>
<dbReference type="Proteomes" id="UP001060215">
    <property type="component" value="Chromosome 5"/>
</dbReference>
<keyword evidence="2" id="KW-1185">Reference proteome</keyword>
<sequence length="110" mass="11937">MSLKCLLVLLLAVVVLTTPSLADYMKPHPHEHMAPTPIGQPPKGEKPPLPEHKPPTHHGHQPAHPPVEHGEDLNKPPQKVMPPCPTPAQKPHGHGPHKPPHKLAPPPHSI</sequence>
<accession>A0ACC0HCW6</accession>
<proteinExistence type="predicted"/>
<comment type="caution">
    <text evidence="1">The sequence shown here is derived from an EMBL/GenBank/DDBJ whole genome shotgun (WGS) entry which is preliminary data.</text>
</comment>
<reference evidence="1 2" key="1">
    <citation type="journal article" date="2022" name="Plant J.">
        <title>Chromosome-level genome of Camellia lanceoleosa provides a valuable resource for understanding genome evolution and self-incompatibility.</title>
        <authorList>
            <person name="Gong W."/>
            <person name="Xiao S."/>
            <person name="Wang L."/>
            <person name="Liao Z."/>
            <person name="Chang Y."/>
            <person name="Mo W."/>
            <person name="Hu G."/>
            <person name="Li W."/>
            <person name="Zhao G."/>
            <person name="Zhu H."/>
            <person name="Hu X."/>
            <person name="Ji K."/>
            <person name="Xiang X."/>
            <person name="Song Q."/>
            <person name="Yuan D."/>
            <person name="Jin S."/>
            <person name="Zhang L."/>
        </authorList>
    </citation>
    <scope>NUCLEOTIDE SEQUENCE [LARGE SCALE GENOMIC DNA]</scope>
    <source>
        <strain evidence="1">SQ_2022a</strain>
    </source>
</reference>
<protein>
    <submittedName>
        <fullName evidence="1">Uncharacterized protein</fullName>
    </submittedName>
</protein>
<gene>
    <name evidence="1" type="ORF">LOK49_LG06G02678</name>
</gene>
<organism evidence="1 2">
    <name type="scientific">Camellia lanceoleosa</name>
    <dbReference type="NCBI Taxonomy" id="1840588"/>
    <lineage>
        <taxon>Eukaryota</taxon>
        <taxon>Viridiplantae</taxon>
        <taxon>Streptophyta</taxon>
        <taxon>Embryophyta</taxon>
        <taxon>Tracheophyta</taxon>
        <taxon>Spermatophyta</taxon>
        <taxon>Magnoliopsida</taxon>
        <taxon>eudicotyledons</taxon>
        <taxon>Gunneridae</taxon>
        <taxon>Pentapetalae</taxon>
        <taxon>asterids</taxon>
        <taxon>Ericales</taxon>
        <taxon>Theaceae</taxon>
        <taxon>Camellia</taxon>
    </lineage>
</organism>
<dbReference type="EMBL" id="CM045762">
    <property type="protein sequence ID" value="KAI8011402.1"/>
    <property type="molecule type" value="Genomic_DNA"/>
</dbReference>
<name>A0ACC0HCW6_9ERIC</name>
<evidence type="ECO:0000313" key="1">
    <source>
        <dbReference type="EMBL" id="KAI8011402.1"/>
    </source>
</evidence>